<dbReference type="InterPro" id="IPR002563">
    <property type="entry name" value="Flavin_Rdtase-like_dom"/>
</dbReference>
<evidence type="ECO:0000259" key="3">
    <source>
        <dbReference type="SMART" id="SM00903"/>
    </source>
</evidence>
<gene>
    <name evidence="4" type="ORF">UFOPK3001_00882</name>
</gene>
<dbReference type="AlphaFoldDB" id="A0A6J6XVH4"/>
<evidence type="ECO:0000256" key="1">
    <source>
        <dbReference type="ARBA" id="ARBA00008898"/>
    </source>
</evidence>
<dbReference type="EMBL" id="CAFAAJ010000045">
    <property type="protein sequence ID" value="CAB4799813.1"/>
    <property type="molecule type" value="Genomic_DNA"/>
</dbReference>
<reference evidence="4" key="1">
    <citation type="submission" date="2020-05" db="EMBL/GenBank/DDBJ databases">
        <authorList>
            <person name="Chiriac C."/>
            <person name="Salcher M."/>
            <person name="Ghai R."/>
            <person name="Kavagutti S V."/>
        </authorList>
    </citation>
    <scope>NUCLEOTIDE SEQUENCE</scope>
</reference>
<evidence type="ECO:0000313" key="4">
    <source>
        <dbReference type="EMBL" id="CAB4799813.1"/>
    </source>
</evidence>
<dbReference type="Pfam" id="PF01613">
    <property type="entry name" value="Flavin_Reduct"/>
    <property type="match status" value="1"/>
</dbReference>
<feature type="domain" description="Flavin reductase like" evidence="3">
    <location>
        <begin position="13"/>
        <end position="158"/>
    </location>
</feature>
<dbReference type="InterPro" id="IPR012349">
    <property type="entry name" value="Split_barrel_FMN-bd"/>
</dbReference>
<dbReference type="GO" id="GO:0042602">
    <property type="term" value="F:riboflavin reductase (NADPH) activity"/>
    <property type="evidence" value="ECO:0007669"/>
    <property type="project" value="TreeGrafter"/>
</dbReference>
<dbReference type="PANTHER" id="PTHR30466">
    <property type="entry name" value="FLAVIN REDUCTASE"/>
    <property type="match status" value="1"/>
</dbReference>
<dbReference type="InterPro" id="IPR050268">
    <property type="entry name" value="NADH-dep_flavin_reductase"/>
</dbReference>
<keyword evidence="2" id="KW-0560">Oxidoreductase</keyword>
<organism evidence="4">
    <name type="scientific">freshwater metagenome</name>
    <dbReference type="NCBI Taxonomy" id="449393"/>
    <lineage>
        <taxon>unclassified sequences</taxon>
        <taxon>metagenomes</taxon>
        <taxon>ecological metagenomes</taxon>
    </lineage>
</organism>
<name>A0A6J6XVH4_9ZZZZ</name>
<dbReference type="GO" id="GO:0010181">
    <property type="term" value="F:FMN binding"/>
    <property type="evidence" value="ECO:0007669"/>
    <property type="project" value="InterPro"/>
</dbReference>
<proteinExistence type="inferred from homology"/>
<protein>
    <submittedName>
        <fullName evidence="4">Unannotated protein</fullName>
    </submittedName>
</protein>
<dbReference type="SMART" id="SM00903">
    <property type="entry name" value="Flavin_Reduct"/>
    <property type="match status" value="1"/>
</dbReference>
<evidence type="ECO:0000256" key="2">
    <source>
        <dbReference type="ARBA" id="ARBA00023002"/>
    </source>
</evidence>
<accession>A0A6J6XVH4</accession>
<dbReference type="PANTHER" id="PTHR30466:SF11">
    <property type="entry name" value="FLAVIN-DEPENDENT MONOOXYGENASE, REDUCTASE SUBUNIT HSAB"/>
    <property type="match status" value="1"/>
</dbReference>
<dbReference type="SUPFAM" id="SSF50475">
    <property type="entry name" value="FMN-binding split barrel"/>
    <property type="match status" value="1"/>
</dbReference>
<sequence>MSNFDTARFRQVLGHFPTGVTIVTGLSASGEPGGLTIGSFCSVSLEPPLVGFLPAINSRSWPDIAPGGSFCVNILGAEQGELCWRFAKDSEGRFDGIDWQKAPSGSPILPGAIGWIDCSTEQVIEMGDHWFVLGRVGDLHCEDDVSDAMTFFKGKVCSVNMG</sequence>
<dbReference type="Gene3D" id="2.30.110.10">
    <property type="entry name" value="Electron Transport, Fmn-binding Protein, Chain A"/>
    <property type="match status" value="1"/>
</dbReference>
<comment type="similarity">
    <text evidence="1">Belongs to the non-flavoprotein flavin reductase family.</text>
</comment>